<evidence type="ECO:0000256" key="4">
    <source>
        <dbReference type="ARBA" id="ARBA00022989"/>
    </source>
</evidence>
<keyword evidence="3 9" id="KW-0812">Transmembrane</keyword>
<evidence type="ECO:0000256" key="1">
    <source>
        <dbReference type="ARBA" id="ARBA00004651"/>
    </source>
</evidence>
<dbReference type="InterPro" id="IPR018060">
    <property type="entry name" value="HTH_AraC"/>
</dbReference>
<feature type="transmembrane region" description="Helical" evidence="9">
    <location>
        <begin position="799"/>
        <end position="819"/>
    </location>
</feature>
<accession>A0ABV6L2Y0</accession>
<dbReference type="RefSeq" id="WP_377020611.1">
    <property type="nucleotide sequence ID" value="NZ_JBHLTS010000004.1"/>
</dbReference>
<sequence length="1165" mass="130607">MKAYTFHIDLYDLAVLGTIFVGLAFSFMLLLAKKGNKAANQILGLILIVTVLNMIRALGTDIYMETTLPHWSRQLPQFLLALGPLIYFYVLRITKPDHKFRSSDLLHFSPLLVESGVAIYVTSNAPGLITVFQLLGFISVCGYLHASRRLVKSFSRELNFNGSDRYRLKFKWLINLLTGFAFLWLLWIPFYIMAYVYNNSPSTLLFHLLHLLLAASAIGTGGVVILRPEINSPADGPYFLKLPPPDEFKHKAGWLKKTVKNAAYYKDPELSLTSLAEKLGLTTHELSRILNTVLKKSFNDFVNEYRVTDVAKKMCDPAFDHLTLQGIAYDSGFNSPSTFHRAFKQLTGKTPAEYKKQLPSYNLTYDYRPAAVISSQVNRNHMFKNYLKIAWRNTTRNKASSFINISGLAVGMAVAMLIGLWIWDELSFDKSNTNYDRTVQVLANANAGGTLFTYSSLPLPVSADLRRQYGDDFKQVASTITFEQNISYNNHAFSRMGCYAETAITDIITLNMIRGSKTSFKTPGTVLINESMAEAIFGQTDPINKTIKLNDAYLVQVTGVYRDLPQNTQFSDVNFIAPVNLLFQNGGDMNNWYNSSFQVYALLNQGSDLHRLSRKIQNILYDHSKDAAKPSLFLFPMRQWHLYEFKNGVAIAGRLQFVWLFGIIGLFVLLLACINFMNLSTARSEKRAKEVGIRKAIGSLRGQLVAQFLSESFLIVALSFLIAVLLAWLTLPFFNNVSGKQLHLIWTDPLVWLICFCFCLFTALIAGSYPAIYLSSFNAVKVLKGTFKAGPAAAIPRKILVVIQFAVSVTMIIGTIVVFKQIEFAKDRPVGYNRNNLVSIPFNAIKGYRAFRDELQRTGVVSGVSASSNPATGVWSSADNLSWKGKDPNRQEVFGTVLVDPDFGSVVGWKMKEGRNFSNQFLSDSSGFLFNEAAIKQMGLKEPLNEIIKWHGKDWKVLGVVKDMVMTSPFDPITPVVFLMDDRQRSFNVVNLKLRAGMPVAGALARIEAVFKKFAPEAPFNYKFADSEYAEKFIAEERTGKLASVFAVLAIFISCLGLFGVASFVAEQRIKEIGIRKVLGASVMSIWSSLSRDFVILVGIALLIAIPVSWYFMHQWLQHYTYRTGLSWWVFALTGAGAVFITLLTISYHSIKAALTNPVKSLRSE</sequence>
<evidence type="ECO:0000256" key="7">
    <source>
        <dbReference type="ARBA" id="ARBA00023136"/>
    </source>
</evidence>
<dbReference type="PROSITE" id="PS00041">
    <property type="entry name" value="HTH_ARAC_FAMILY_1"/>
    <property type="match status" value="1"/>
</dbReference>
<feature type="transmembrane region" description="Helical" evidence="9">
    <location>
        <begin position="657"/>
        <end position="679"/>
    </location>
</feature>
<evidence type="ECO:0000313" key="11">
    <source>
        <dbReference type="EMBL" id="MFC0512735.1"/>
    </source>
</evidence>
<keyword evidence="12" id="KW-1185">Reference proteome</keyword>
<dbReference type="PROSITE" id="PS01124">
    <property type="entry name" value="HTH_ARAC_FAMILY_2"/>
    <property type="match status" value="1"/>
</dbReference>
<feature type="transmembrane region" description="Helical" evidence="9">
    <location>
        <begin position="402"/>
        <end position="423"/>
    </location>
</feature>
<dbReference type="Gene3D" id="1.10.10.60">
    <property type="entry name" value="Homeodomain-like"/>
    <property type="match status" value="2"/>
</dbReference>
<keyword evidence="8" id="KW-0804">Transcription</keyword>
<feature type="transmembrane region" description="Helical" evidence="9">
    <location>
        <begin position="1125"/>
        <end position="1146"/>
    </location>
</feature>
<feature type="transmembrane region" description="Helical" evidence="9">
    <location>
        <begin position="1042"/>
        <end position="1066"/>
    </location>
</feature>
<feature type="transmembrane region" description="Helical" evidence="9">
    <location>
        <begin position="172"/>
        <end position="192"/>
    </location>
</feature>
<keyword evidence="7 9" id="KW-0472">Membrane</keyword>
<evidence type="ECO:0000259" key="10">
    <source>
        <dbReference type="PROSITE" id="PS01124"/>
    </source>
</evidence>
<feature type="transmembrane region" description="Helical" evidence="9">
    <location>
        <begin position="105"/>
        <end position="122"/>
    </location>
</feature>
<feature type="transmembrane region" description="Helical" evidence="9">
    <location>
        <begin position="128"/>
        <end position="146"/>
    </location>
</feature>
<dbReference type="EMBL" id="JBHLTS010000004">
    <property type="protein sequence ID" value="MFC0512735.1"/>
    <property type="molecule type" value="Genomic_DNA"/>
</dbReference>
<dbReference type="InterPro" id="IPR050250">
    <property type="entry name" value="Macrolide_Exporter_MacB"/>
</dbReference>
<feature type="transmembrane region" description="Helical" evidence="9">
    <location>
        <begin position="75"/>
        <end position="93"/>
    </location>
</feature>
<dbReference type="Pfam" id="PF02687">
    <property type="entry name" value="FtsX"/>
    <property type="match status" value="2"/>
</dbReference>
<evidence type="ECO:0000256" key="3">
    <source>
        <dbReference type="ARBA" id="ARBA00022692"/>
    </source>
</evidence>
<comment type="caution">
    <text evidence="11">The sequence shown here is derived from an EMBL/GenBank/DDBJ whole genome shotgun (WGS) entry which is preliminary data.</text>
</comment>
<gene>
    <name evidence="11" type="ORF">ACFFGT_00950</name>
</gene>
<feature type="transmembrane region" description="Helical" evidence="9">
    <location>
        <begin position="704"/>
        <end position="730"/>
    </location>
</feature>
<evidence type="ECO:0000256" key="8">
    <source>
        <dbReference type="ARBA" id="ARBA00023163"/>
    </source>
</evidence>
<keyword evidence="2" id="KW-1003">Cell membrane</keyword>
<evidence type="ECO:0000256" key="9">
    <source>
        <dbReference type="SAM" id="Phobius"/>
    </source>
</evidence>
<name>A0ABV6L2Y0_9SPHI</name>
<feature type="domain" description="HTH araC/xylS-type" evidence="10">
    <location>
        <begin position="249"/>
        <end position="357"/>
    </location>
</feature>
<dbReference type="InterPro" id="IPR003838">
    <property type="entry name" value="ABC3_permease_C"/>
</dbReference>
<dbReference type="Proteomes" id="UP001589828">
    <property type="component" value="Unassembled WGS sequence"/>
</dbReference>
<organism evidence="11 12">
    <name type="scientific">Mucilaginibacter angelicae</name>
    <dbReference type="NCBI Taxonomy" id="869718"/>
    <lineage>
        <taxon>Bacteria</taxon>
        <taxon>Pseudomonadati</taxon>
        <taxon>Bacteroidota</taxon>
        <taxon>Sphingobacteriia</taxon>
        <taxon>Sphingobacteriales</taxon>
        <taxon>Sphingobacteriaceae</taxon>
        <taxon>Mucilaginibacter</taxon>
    </lineage>
</organism>
<protein>
    <submittedName>
        <fullName evidence="11">ABC transporter permease</fullName>
    </submittedName>
</protein>
<feature type="transmembrane region" description="Helical" evidence="9">
    <location>
        <begin position="204"/>
        <end position="226"/>
    </location>
</feature>
<feature type="transmembrane region" description="Helical" evidence="9">
    <location>
        <begin position="13"/>
        <end position="31"/>
    </location>
</feature>
<evidence type="ECO:0000313" key="12">
    <source>
        <dbReference type="Proteomes" id="UP001589828"/>
    </source>
</evidence>
<reference evidence="11 12" key="1">
    <citation type="submission" date="2024-09" db="EMBL/GenBank/DDBJ databases">
        <authorList>
            <person name="Sun Q."/>
            <person name="Mori K."/>
        </authorList>
    </citation>
    <scope>NUCLEOTIDE SEQUENCE [LARGE SCALE GENOMIC DNA]</scope>
    <source>
        <strain evidence="11 12">NCAIM B.02415</strain>
    </source>
</reference>
<dbReference type="InterPro" id="IPR009057">
    <property type="entry name" value="Homeodomain-like_sf"/>
</dbReference>
<keyword evidence="4 9" id="KW-1133">Transmembrane helix</keyword>
<dbReference type="InterPro" id="IPR018062">
    <property type="entry name" value="HTH_AraC-typ_CS"/>
</dbReference>
<feature type="transmembrane region" description="Helical" evidence="9">
    <location>
        <begin position="1094"/>
        <end position="1113"/>
    </location>
</feature>
<evidence type="ECO:0000256" key="5">
    <source>
        <dbReference type="ARBA" id="ARBA00023015"/>
    </source>
</evidence>
<keyword evidence="6" id="KW-0238">DNA-binding</keyword>
<feature type="transmembrane region" description="Helical" evidence="9">
    <location>
        <begin position="38"/>
        <end position="55"/>
    </location>
</feature>
<dbReference type="PANTHER" id="PTHR30572">
    <property type="entry name" value="MEMBRANE COMPONENT OF TRANSPORTER-RELATED"/>
    <property type="match status" value="1"/>
</dbReference>
<dbReference type="InterPro" id="IPR025857">
    <property type="entry name" value="MacB_PCD"/>
</dbReference>
<keyword evidence="5" id="KW-0805">Transcription regulation</keyword>
<dbReference type="Pfam" id="PF12704">
    <property type="entry name" value="MacB_PCD"/>
    <property type="match status" value="2"/>
</dbReference>
<dbReference type="Pfam" id="PF12833">
    <property type="entry name" value="HTH_18"/>
    <property type="match status" value="1"/>
</dbReference>
<comment type="subcellular location">
    <subcellularLocation>
        <location evidence="1">Cell membrane</location>
        <topology evidence="1">Multi-pass membrane protein</topology>
    </subcellularLocation>
</comment>
<dbReference type="PANTHER" id="PTHR30572:SF18">
    <property type="entry name" value="ABC-TYPE MACROLIDE FAMILY EXPORT SYSTEM PERMEASE COMPONENT 2"/>
    <property type="match status" value="1"/>
</dbReference>
<proteinExistence type="predicted"/>
<feature type="transmembrane region" description="Helical" evidence="9">
    <location>
        <begin position="750"/>
        <end position="774"/>
    </location>
</feature>
<dbReference type="SMART" id="SM00342">
    <property type="entry name" value="HTH_ARAC"/>
    <property type="match status" value="1"/>
</dbReference>
<evidence type="ECO:0000256" key="6">
    <source>
        <dbReference type="ARBA" id="ARBA00023125"/>
    </source>
</evidence>
<evidence type="ECO:0000256" key="2">
    <source>
        <dbReference type="ARBA" id="ARBA00022475"/>
    </source>
</evidence>
<dbReference type="SUPFAM" id="SSF46689">
    <property type="entry name" value="Homeodomain-like"/>
    <property type="match status" value="1"/>
</dbReference>